<feature type="transmembrane region" description="Helical" evidence="14">
    <location>
        <begin position="44"/>
        <end position="62"/>
    </location>
</feature>
<keyword evidence="4" id="KW-1003">Cell membrane</keyword>
<dbReference type="SUPFAM" id="SSF55874">
    <property type="entry name" value="ATPase domain of HSP90 chaperone/DNA topoisomerase II/histidine kinase"/>
    <property type="match status" value="1"/>
</dbReference>
<evidence type="ECO:0000259" key="15">
    <source>
        <dbReference type="SMART" id="SM00065"/>
    </source>
</evidence>
<feature type="transmembrane region" description="Helical" evidence="14">
    <location>
        <begin position="100"/>
        <end position="120"/>
    </location>
</feature>
<dbReference type="Pfam" id="PF06580">
    <property type="entry name" value="His_kinase"/>
    <property type="match status" value="1"/>
</dbReference>
<dbReference type="PANTHER" id="PTHR34220:SF10">
    <property type="entry name" value="SENSOR HISTIDINE KINASE BTSS"/>
    <property type="match status" value="1"/>
</dbReference>
<dbReference type="Proteomes" id="UP001219630">
    <property type="component" value="Chromosome"/>
</dbReference>
<dbReference type="Pfam" id="PF07694">
    <property type="entry name" value="5TM-5TMR_LYT"/>
    <property type="match status" value="1"/>
</dbReference>
<dbReference type="Pfam" id="PF13492">
    <property type="entry name" value="GAF_3"/>
    <property type="match status" value="1"/>
</dbReference>
<dbReference type="GO" id="GO:0016301">
    <property type="term" value="F:kinase activity"/>
    <property type="evidence" value="ECO:0007669"/>
    <property type="project" value="UniProtKB-KW"/>
</dbReference>
<evidence type="ECO:0000256" key="5">
    <source>
        <dbReference type="ARBA" id="ARBA00022553"/>
    </source>
</evidence>
<comment type="catalytic activity">
    <reaction evidence="1">
        <text>ATP + protein L-histidine = ADP + protein N-phospho-L-histidine.</text>
        <dbReference type="EC" id="2.7.13.3"/>
    </reaction>
</comment>
<keyword evidence="6" id="KW-0808">Transferase</keyword>
<evidence type="ECO:0000256" key="12">
    <source>
        <dbReference type="ARBA" id="ARBA00023012"/>
    </source>
</evidence>
<dbReference type="Gene3D" id="3.30.565.10">
    <property type="entry name" value="Histidine kinase-like ATPase, C-terminal domain"/>
    <property type="match status" value="1"/>
</dbReference>
<feature type="transmembrane region" description="Helical" evidence="14">
    <location>
        <begin position="74"/>
        <end position="94"/>
    </location>
</feature>
<evidence type="ECO:0000256" key="9">
    <source>
        <dbReference type="ARBA" id="ARBA00022777"/>
    </source>
</evidence>
<dbReference type="EC" id="2.7.13.3" evidence="3"/>
<keyword evidence="5" id="KW-0597">Phosphoprotein</keyword>
<keyword evidence="12" id="KW-0902">Two-component regulatory system</keyword>
<evidence type="ECO:0000256" key="11">
    <source>
        <dbReference type="ARBA" id="ARBA00022989"/>
    </source>
</evidence>
<dbReference type="InterPro" id="IPR010559">
    <property type="entry name" value="Sig_transdc_His_kin_internal"/>
</dbReference>
<dbReference type="InterPro" id="IPR029016">
    <property type="entry name" value="GAF-like_dom_sf"/>
</dbReference>
<evidence type="ECO:0000256" key="6">
    <source>
        <dbReference type="ARBA" id="ARBA00022679"/>
    </source>
</evidence>
<dbReference type="InterPro" id="IPR036890">
    <property type="entry name" value="HATPase_C_sf"/>
</dbReference>
<evidence type="ECO:0000256" key="8">
    <source>
        <dbReference type="ARBA" id="ARBA00022741"/>
    </source>
</evidence>
<dbReference type="InterPro" id="IPR003018">
    <property type="entry name" value="GAF"/>
</dbReference>
<evidence type="ECO:0000256" key="13">
    <source>
        <dbReference type="ARBA" id="ARBA00023136"/>
    </source>
</evidence>
<reference evidence="16 17" key="1">
    <citation type="submission" date="2022-12" db="EMBL/GenBank/DDBJ databases">
        <title>Complete genome sequencing of Dickeya lacustris type strain LMG30899.</title>
        <authorList>
            <person name="Dobhal S."/>
            <person name="Arizala D."/>
            <person name="Arif M."/>
        </authorList>
    </citation>
    <scope>NUCLEOTIDE SEQUENCE [LARGE SCALE GENOMIC DNA]</scope>
    <source>
        <strain evidence="16 17">LMG30899</strain>
    </source>
</reference>
<organism evidence="16 17">
    <name type="scientific">Dickeya lacustris</name>
    <dbReference type="NCBI Taxonomy" id="2259638"/>
    <lineage>
        <taxon>Bacteria</taxon>
        <taxon>Pseudomonadati</taxon>
        <taxon>Pseudomonadota</taxon>
        <taxon>Gammaproteobacteria</taxon>
        <taxon>Enterobacterales</taxon>
        <taxon>Pectobacteriaceae</taxon>
        <taxon>Dickeya</taxon>
    </lineage>
</organism>
<dbReference type="InterPro" id="IPR050640">
    <property type="entry name" value="Bact_2-comp_sensor_kinase"/>
</dbReference>
<evidence type="ECO:0000256" key="10">
    <source>
        <dbReference type="ARBA" id="ARBA00022840"/>
    </source>
</evidence>
<comment type="subcellular location">
    <subcellularLocation>
        <location evidence="2">Cell membrane</location>
        <topology evidence="2">Multi-pass membrane protein</topology>
    </subcellularLocation>
</comment>
<dbReference type="InterPro" id="IPR011620">
    <property type="entry name" value="Sig_transdc_His_kinase_LytS_TM"/>
</dbReference>
<dbReference type="RefSeq" id="WP_125258466.1">
    <property type="nucleotide sequence ID" value="NZ_CP114280.1"/>
</dbReference>
<keyword evidence="8" id="KW-0547">Nucleotide-binding</keyword>
<feature type="domain" description="GAF" evidence="15">
    <location>
        <begin position="218"/>
        <end position="365"/>
    </location>
</feature>
<keyword evidence="9 16" id="KW-0418">Kinase</keyword>
<accession>A0ABY8GAN6</accession>
<evidence type="ECO:0000256" key="3">
    <source>
        <dbReference type="ARBA" id="ARBA00012438"/>
    </source>
</evidence>
<evidence type="ECO:0000256" key="2">
    <source>
        <dbReference type="ARBA" id="ARBA00004651"/>
    </source>
</evidence>
<feature type="transmembrane region" description="Helical" evidence="14">
    <location>
        <begin position="7"/>
        <end position="24"/>
    </location>
</feature>
<keyword evidence="13 14" id="KW-0472">Membrane</keyword>
<keyword evidence="7 14" id="KW-0812">Transmembrane</keyword>
<dbReference type="EMBL" id="CP114280">
    <property type="protein sequence ID" value="WFN57018.1"/>
    <property type="molecule type" value="Genomic_DNA"/>
</dbReference>
<evidence type="ECO:0000313" key="16">
    <source>
        <dbReference type="EMBL" id="WFN57018.1"/>
    </source>
</evidence>
<feature type="transmembrane region" description="Helical" evidence="14">
    <location>
        <begin position="141"/>
        <end position="163"/>
    </location>
</feature>
<evidence type="ECO:0000256" key="14">
    <source>
        <dbReference type="SAM" id="Phobius"/>
    </source>
</evidence>
<sequence>MYEFKLVLLLLQQMCVYLVIAYLLSKTPLFIPLMQVTVRLPHKLLCYAMFSMFCIMGTYFGLHVQDSIANTRAIGAVLGGLLGGPGVGMLVGMTGGLHRYSLGGMTAFSCMVSTIVEGLLGGMAHRLLMRRGRIDRLFNPFTVAGVTFIAELLQMSIILLLARPFEDALTLVKDIAVPMIVTNSVGAAMFMRILLDRRAMFEKYTSAFSARALKIAACTEGILHQGFNEENSMRVAQVIYQEMDIGAVAITDREKLLAFIGLGDDHHLPGTPIASRHTRRAIEHNEVVYADGNETPYQCSLRTSCRLGSTLVIPLCGENQQVIGTIKLYEAKNRLFSSINRTFGEGIASLLAAQILAGQYERSKQLLTQSEIKLLHAQVNPHFLFNALNTLLAVIRRDSEQAGKLVQSLSTFFRKNLKRSAEVVTLADEIEHVNAYLQIEKARFQERLQVRFELPPELMTMRLPAFSLQPLVENAIKHGTAHLLGTGIITLSARRQGRSLLLCIEDNAGLYQPDADVNANSTGLGMNLVDKRIRSRYGEGYGLSVTCEPDCYTHVLVTLPCEEAV</sequence>
<protein>
    <recommendedName>
        <fullName evidence="3">histidine kinase</fullName>
        <ecNumber evidence="3">2.7.13.3</ecNumber>
    </recommendedName>
</protein>
<keyword evidence="17" id="KW-1185">Reference proteome</keyword>
<dbReference type="SMART" id="SM00065">
    <property type="entry name" value="GAF"/>
    <property type="match status" value="1"/>
</dbReference>
<evidence type="ECO:0000256" key="4">
    <source>
        <dbReference type="ARBA" id="ARBA00022475"/>
    </source>
</evidence>
<dbReference type="CDD" id="cd16956">
    <property type="entry name" value="HATPase_YehU-like"/>
    <property type="match status" value="1"/>
</dbReference>
<proteinExistence type="predicted"/>
<evidence type="ECO:0000256" key="7">
    <source>
        <dbReference type="ARBA" id="ARBA00022692"/>
    </source>
</evidence>
<keyword evidence="11 14" id="KW-1133">Transmembrane helix</keyword>
<keyword evidence="10" id="KW-0067">ATP-binding</keyword>
<evidence type="ECO:0000313" key="17">
    <source>
        <dbReference type="Proteomes" id="UP001219630"/>
    </source>
</evidence>
<gene>
    <name evidence="16" type="ORF">O1Q98_07285</name>
</gene>
<dbReference type="Gene3D" id="3.30.450.40">
    <property type="match status" value="1"/>
</dbReference>
<dbReference type="SUPFAM" id="SSF55781">
    <property type="entry name" value="GAF domain-like"/>
    <property type="match status" value="1"/>
</dbReference>
<dbReference type="PANTHER" id="PTHR34220">
    <property type="entry name" value="SENSOR HISTIDINE KINASE YPDA"/>
    <property type="match status" value="1"/>
</dbReference>
<evidence type="ECO:0000256" key="1">
    <source>
        <dbReference type="ARBA" id="ARBA00000085"/>
    </source>
</evidence>
<name>A0ABY8GAN6_9GAMM</name>